<dbReference type="SUPFAM" id="SSF54862">
    <property type="entry name" value="4Fe-4S ferredoxins"/>
    <property type="match status" value="1"/>
</dbReference>
<dbReference type="GO" id="GO:0016491">
    <property type="term" value="F:oxidoreductase activity"/>
    <property type="evidence" value="ECO:0007669"/>
    <property type="project" value="UniProtKB-KW"/>
</dbReference>
<name>A0ABV4YN94_9BACI</name>
<organism evidence="10 11">
    <name type="scientific">Neobacillus driksii</name>
    <dbReference type="NCBI Taxonomy" id="3035913"/>
    <lineage>
        <taxon>Bacteria</taxon>
        <taxon>Bacillati</taxon>
        <taxon>Bacillota</taxon>
        <taxon>Bacilli</taxon>
        <taxon>Bacillales</taxon>
        <taxon>Bacillaceae</taxon>
        <taxon>Neobacillus</taxon>
    </lineage>
</organism>
<feature type="domain" description="4Fe-4S ferredoxin-type" evidence="9">
    <location>
        <begin position="94"/>
        <end position="123"/>
    </location>
</feature>
<keyword evidence="4" id="KW-0479">Metal-binding</keyword>
<dbReference type="PANTHER" id="PTHR43177:SF5">
    <property type="entry name" value="ANAEROBIC DIMETHYL SULFOXIDE REDUCTASE CHAIN B-RELATED"/>
    <property type="match status" value="1"/>
</dbReference>
<feature type="domain" description="4Fe-4S ferredoxin-type" evidence="9">
    <location>
        <begin position="61"/>
        <end position="92"/>
    </location>
</feature>
<evidence type="ECO:0000313" key="11">
    <source>
        <dbReference type="Proteomes" id="UP001241748"/>
    </source>
</evidence>
<reference evidence="10 11" key="1">
    <citation type="submission" date="2024-05" db="EMBL/GenBank/DDBJ databases">
        <authorList>
            <person name="Venkateswaran K."/>
        </authorList>
    </citation>
    <scope>NUCLEOTIDE SEQUENCE [LARGE SCALE GENOMIC DNA]</scope>
    <source>
        <strain evidence="10 11">179-C4-2-HS</strain>
    </source>
</reference>
<dbReference type="EC" id="1.8.5.3" evidence="10"/>
<evidence type="ECO:0000313" key="10">
    <source>
        <dbReference type="EMBL" id="MFB3166326.1"/>
    </source>
</evidence>
<evidence type="ECO:0000256" key="8">
    <source>
        <dbReference type="ARBA" id="ARBA00023014"/>
    </source>
</evidence>
<dbReference type="NCBIfam" id="TIGR02951">
    <property type="entry name" value="DMSO_dmsB"/>
    <property type="match status" value="1"/>
</dbReference>
<keyword evidence="7" id="KW-0408">Iron</keyword>
<keyword evidence="5" id="KW-0677">Repeat</keyword>
<dbReference type="PANTHER" id="PTHR43177">
    <property type="entry name" value="PROTEIN NRFC"/>
    <property type="match status" value="1"/>
</dbReference>
<protein>
    <submittedName>
        <fullName evidence="10">DMSO/selenate family reductase complex B subunit</fullName>
        <ecNumber evidence="10">1.8.5.3</ecNumber>
    </submittedName>
</protein>
<evidence type="ECO:0000256" key="1">
    <source>
        <dbReference type="ARBA" id="ARBA00001966"/>
    </source>
</evidence>
<evidence type="ECO:0000256" key="6">
    <source>
        <dbReference type="ARBA" id="ARBA00022982"/>
    </source>
</evidence>
<gene>
    <name evidence="10" type="ORF">P5G62_004090</name>
</gene>
<keyword evidence="11" id="KW-1185">Reference proteome</keyword>
<comment type="caution">
    <text evidence="10">The sequence shown here is derived from an EMBL/GenBank/DDBJ whole genome shotgun (WGS) entry which is preliminary data.</text>
</comment>
<dbReference type="Gene3D" id="3.30.70.20">
    <property type="match status" value="2"/>
</dbReference>
<dbReference type="InterPro" id="IPR014297">
    <property type="entry name" value="DMSO_DmsB"/>
</dbReference>
<dbReference type="InterPro" id="IPR017896">
    <property type="entry name" value="4Fe4S_Fe-S-bd"/>
</dbReference>
<dbReference type="PROSITE" id="PS51379">
    <property type="entry name" value="4FE4S_FER_2"/>
    <property type="match status" value="3"/>
</dbReference>
<sequence length="196" mass="21542">MIILGQIGFYINQSICQGCKACSIACKDKNNIEVGINFRRVYTKEEGSYVLQPNGGIVQNVKSYYFSIACNHCEQPACLLNCPTGAITKNDENGVVTIDQEICAGTQLCVKACPYGGPQYNKETFKSNKCNFCMDLQEKGEDPVCVATCPLGAIEYGPIEELRKKYGDLRQIKGMPSPTITKPSIVITPHRDAKLV</sequence>
<evidence type="ECO:0000256" key="4">
    <source>
        <dbReference type="ARBA" id="ARBA00022723"/>
    </source>
</evidence>
<dbReference type="EMBL" id="JAROBZ020000001">
    <property type="protein sequence ID" value="MFB3166326.1"/>
    <property type="molecule type" value="Genomic_DNA"/>
</dbReference>
<comment type="cofactor">
    <cofactor evidence="1">
        <name>[4Fe-4S] cluster</name>
        <dbReference type="ChEBI" id="CHEBI:49883"/>
    </cofactor>
</comment>
<evidence type="ECO:0000259" key="9">
    <source>
        <dbReference type="PROSITE" id="PS51379"/>
    </source>
</evidence>
<evidence type="ECO:0000256" key="2">
    <source>
        <dbReference type="ARBA" id="ARBA00022448"/>
    </source>
</evidence>
<feature type="domain" description="4Fe-4S ferredoxin-type" evidence="9">
    <location>
        <begin position="7"/>
        <end position="37"/>
    </location>
</feature>
<dbReference type="InterPro" id="IPR050954">
    <property type="entry name" value="ET_IronSulfur_Cluster-Binding"/>
</dbReference>
<accession>A0ABV4YN94</accession>
<keyword evidence="10" id="KW-0560">Oxidoreductase</keyword>
<dbReference type="Pfam" id="PF13247">
    <property type="entry name" value="Fer4_11"/>
    <property type="match status" value="1"/>
</dbReference>
<dbReference type="Proteomes" id="UP001241748">
    <property type="component" value="Unassembled WGS sequence"/>
</dbReference>
<keyword evidence="6" id="KW-0249">Electron transport</keyword>
<keyword evidence="3" id="KW-0004">4Fe-4S</keyword>
<keyword evidence="2" id="KW-0813">Transport</keyword>
<dbReference type="RefSeq" id="WP_348526475.1">
    <property type="nucleotide sequence ID" value="NZ_JAROBZ020000001.1"/>
</dbReference>
<keyword evidence="8" id="KW-0411">Iron-sulfur</keyword>
<evidence type="ECO:0000256" key="5">
    <source>
        <dbReference type="ARBA" id="ARBA00022737"/>
    </source>
</evidence>
<proteinExistence type="predicted"/>
<evidence type="ECO:0000256" key="3">
    <source>
        <dbReference type="ARBA" id="ARBA00022485"/>
    </source>
</evidence>
<evidence type="ECO:0000256" key="7">
    <source>
        <dbReference type="ARBA" id="ARBA00023004"/>
    </source>
</evidence>
<dbReference type="CDD" id="cd16371">
    <property type="entry name" value="DMSOR_beta_like"/>
    <property type="match status" value="1"/>
</dbReference>